<dbReference type="GeneID" id="81444843"/>
<proteinExistence type="predicted"/>
<dbReference type="CDD" id="cd12148">
    <property type="entry name" value="fungal_TF_MHR"/>
    <property type="match status" value="1"/>
</dbReference>
<organism evidence="2 3">
    <name type="scientific">Penicillium cataractarum</name>
    <dbReference type="NCBI Taxonomy" id="2100454"/>
    <lineage>
        <taxon>Eukaryota</taxon>
        <taxon>Fungi</taxon>
        <taxon>Dikarya</taxon>
        <taxon>Ascomycota</taxon>
        <taxon>Pezizomycotina</taxon>
        <taxon>Eurotiomycetes</taxon>
        <taxon>Eurotiomycetidae</taxon>
        <taxon>Eurotiales</taxon>
        <taxon>Aspergillaceae</taxon>
        <taxon>Penicillium</taxon>
    </lineage>
</organism>
<sequence length="753" mass="84211">MGPYDVLDGAGKDANSFHLGDYPFLMSDRLSSLEPEDLTFLSSKGSLSIPSRAYTKEFVTQYFLRIHPILPVLDEIQFWHAFEGNSTEKVSLFVFQALLFASCPFVSLEILQRCGFTDKRDARKKLYNRSKLLYELMVETRPSVRAQGAILLTHHTSAEAPQAGSLWLTRAIENAMLIDTKPLITVENISISAKKRLWWSILLRDRSLCIGLRRQPQIASHNLHGCRDWLREEDFEQEMHCSPVYDFDAKKRLFKALQDQCRLAVLLTDLVSLVFTPRVTAMASYSKEAFRSLMCTVEDIKTSLVSWEAQSQAPDIADGMAGNHDPALTTKNLTFMYYHAARVDLAQFAALAIEEHLALTTDLYREAVFGIGKDLSSGIRGLTAVMEYFSHNGHVENLPLSVLGYVGMPLILAAIDLKLSPSGDEMKIRQRRLDSLSRIIRLSESLYDVTDFVAAGTNHILQLAYMTTQNFFLPSGPPSRMISDRVEQTRIEKQVGPDVPNSTRSRDQNPIRAKCWLDAFLRCPRAYLLISTSVDYSLAVGRLPYDTSLPALVRDIPAMGAITQLPWTIDTSLGRGTSLHAKRRGLSPPSECDGSVESTKTTSVANTQAQDKKSIRKDMDVQHFPNPITAVREWEQSPTNVNQNPQLRFEAILPTPEQSYEPLSSTVNLDFLDLDMNLDNEIVTCYDSPIGVYDNFCSLPTTLGSEKNIYPGKADRTGIDSDLNTGLTAEGLDSILYDPLFHDSSAGAAYFNV</sequence>
<gene>
    <name evidence="2" type="ORF">N7496_012751</name>
</gene>
<reference evidence="2" key="2">
    <citation type="journal article" date="2023" name="IMA Fungus">
        <title>Comparative genomic study of the Penicillium genus elucidates a diverse pangenome and 15 lateral gene transfer events.</title>
        <authorList>
            <person name="Petersen C."/>
            <person name="Sorensen T."/>
            <person name="Nielsen M.R."/>
            <person name="Sondergaard T.E."/>
            <person name="Sorensen J.L."/>
            <person name="Fitzpatrick D.A."/>
            <person name="Frisvad J.C."/>
            <person name="Nielsen K.L."/>
        </authorList>
    </citation>
    <scope>NUCLEOTIDE SEQUENCE</scope>
    <source>
        <strain evidence="2">IBT 29864</strain>
    </source>
</reference>
<dbReference type="Proteomes" id="UP001147782">
    <property type="component" value="Unassembled WGS sequence"/>
</dbReference>
<reference evidence="2" key="1">
    <citation type="submission" date="2022-11" db="EMBL/GenBank/DDBJ databases">
        <authorList>
            <person name="Petersen C."/>
        </authorList>
    </citation>
    <scope>NUCLEOTIDE SEQUENCE</scope>
    <source>
        <strain evidence="2">IBT 29864</strain>
    </source>
</reference>
<dbReference type="PANTHER" id="PTHR47425">
    <property type="entry name" value="FARB-RELATED"/>
    <property type="match status" value="1"/>
</dbReference>
<protein>
    <submittedName>
        <fullName evidence="2">Transcription factor</fullName>
    </submittedName>
</protein>
<dbReference type="AlphaFoldDB" id="A0A9W9UT23"/>
<dbReference type="PANTHER" id="PTHR47425:SF2">
    <property type="entry name" value="FARB-RELATED"/>
    <property type="match status" value="1"/>
</dbReference>
<dbReference type="InterPro" id="IPR052761">
    <property type="entry name" value="Fungal_Detox/Toxin_TFs"/>
</dbReference>
<dbReference type="RefSeq" id="XP_056549562.1">
    <property type="nucleotide sequence ID" value="XM_056705664.1"/>
</dbReference>
<accession>A0A9W9UT23</accession>
<evidence type="ECO:0000256" key="1">
    <source>
        <dbReference type="SAM" id="MobiDB-lite"/>
    </source>
</evidence>
<dbReference type="EMBL" id="JAPZBS010000010">
    <property type="protein sequence ID" value="KAJ5355539.1"/>
    <property type="molecule type" value="Genomic_DNA"/>
</dbReference>
<dbReference type="OrthoDB" id="5041285at2759"/>
<evidence type="ECO:0000313" key="3">
    <source>
        <dbReference type="Proteomes" id="UP001147782"/>
    </source>
</evidence>
<keyword evidence="3" id="KW-1185">Reference proteome</keyword>
<feature type="region of interest" description="Disordered" evidence="1">
    <location>
        <begin position="579"/>
        <end position="616"/>
    </location>
</feature>
<evidence type="ECO:0000313" key="2">
    <source>
        <dbReference type="EMBL" id="KAJ5355539.1"/>
    </source>
</evidence>
<feature type="compositionally biased region" description="Polar residues" evidence="1">
    <location>
        <begin position="596"/>
        <end position="609"/>
    </location>
</feature>
<comment type="caution">
    <text evidence="2">The sequence shown here is derived from an EMBL/GenBank/DDBJ whole genome shotgun (WGS) entry which is preliminary data.</text>
</comment>
<name>A0A9W9UT23_9EURO</name>